<dbReference type="GO" id="GO:0012505">
    <property type="term" value="C:endomembrane system"/>
    <property type="evidence" value="ECO:0007669"/>
    <property type="project" value="TreeGrafter"/>
</dbReference>
<dbReference type="PANTHER" id="PTHR43372">
    <property type="entry name" value="FATTY-ACID AMIDE HYDROLASE"/>
    <property type="match status" value="1"/>
</dbReference>
<evidence type="ECO:0000256" key="1">
    <source>
        <dbReference type="SAM" id="MobiDB-lite"/>
    </source>
</evidence>
<sequence>MAKEALARPSKSEKEGGYKPEQTAGSSNVSGLSNGAGQVRMVGQKAQEDAETVRLLREAGAIPLLVSNTPELCMHVETVNRVTGRTNNPYDLRRTPGGSSGGEVRLTHPHSGQTILATCVGFLGVFRAALLGSAASVISIGSDICGSLRIPALFCGIFGHKPTPGVISLSGHVPTSSDKLWPKMFVIGPMVRYAEDLPLMMRILANENCRQLRLDEPVDLSSLKIYFLEDDSSVVTDTVQPDIKMAMRKVINHMKTKYNVTAQQMDTQGLRNSLVQLSVPLLKMDDVTDVFQKKSNPKISGHIITTSRSRLSLLPPIPNHTQILEISGHIITSSRSSLSLLLPIPNHTQLLEISGHIITSSRSRLSLLLPIPNHTQLLEISGHIITPSRSRLSLILPIPNHNHLLEISGHIITTSRSRRSLLLLIPNQTQLLEISGHIVTPSHSRLRLLLPILNHTQFLEISGHIITSSRSRLSLLLPIPNQTQLLEISGHIISSSRSRLSLLPPIPNHTQLLEIFGPIITTSRSRLSLLPPIPNHTQLLEISGHIITPSHSRLSFLLPIPKHTQLLELSGHIITSSRSRTLQRS</sequence>
<feature type="compositionally biased region" description="Polar residues" evidence="1">
    <location>
        <begin position="23"/>
        <end position="35"/>
    </location>
</feature>
<dbReference type="PANTHER" id="PTHR43372:SF3">
    <property type="entry name" value="AT07710P-RELATED"/>
    <property type="match status" value="1"/>
</dbReference>
<dbReference type="Gene3D" id="3.90.1300.10">
    <property type="entry name" value="Amidase signature (AS) domain"/>
    <property type="match status" value="1"/>
</dbReference>
<name>A0A7R9FLU3_9NEOP</name>
<gene>
    <name evidence="3" type="ORF">TTEB3V08_LOCUS2934</name>
</gene>
<accession>A0A7R9FLU3</accession>
<protein>
    <recommendedName>
        <fullName evidence="2">Amidase domain-containing protein</fullName>
    </recommendedName>
</protein>
<evidence type="ECO:0000313" key="3">
    <source>
        <dbReference type="EMBL" id="CAD7454841.1"/>
    </source>
</evidence>
<dbReference type="InterPro" id="IPR036928">
    <property type="entry name" value="AS_sf"/>
</dbReference>
<feature type="region of interest" description="Disordered" evidence="1">
    <location>
        <begin position="1"/>
        <end position="35"/>
    </location>
</feature>
<organism evidence="3">
    <name type="scientific">Timema tahoe</name>
    <dbReference type="NCBI Taxonomy" id="61484"/>
    <lineage>
        <taxon>Eukaryota</taxon>
        <taxon>Metazoa</taxon>
        <taxon>Ecdysozoa</taxon>
        <taxon>Arthropoda</taxon>
        <taxon>Hexapoda</taxon>
        <taxon>Insecta</taxon>
        <taxon>Pterygota</taxon>
        <taxon>Neoptera</taxon>
        <taxon>Polyneoptera</taxon>
        <taxon>Phasmatodea</taxon>
        <taxon>Timematodea</taxon>
        <taxon>Timematoidea</taxon>
        <taxon>Timematidae</taxon>
        <taxon>Timema</taxon>
    </lineage>
</organism>
<feature type="domain" description="Amidase" evidence="2">
    <location>
        <begin position="128"/>
        <end position="287"/>
    </location>
</feature>
<feature type="domain" description="Amidase" evidence="2">
    <location>
        <begin position="28"/>
        <end position="103"/>
    </location>
</feature>
<dbReference type="Pfam" id="PF01425">
    <property type="entry name" value="Amidase"/>
    <property type="match status" value="2"/>
</dbReference>
<feature type="compositionally biased region" description="Basic and acidic residues" evidence="1">
    <location>
        <begin position="1"/>
        <end position="18"/>
    </location>
</feature>
<dbReference type="EMBL" id="OE000731">
    <property type="protein sequence ID" value="CAD7454841.1"/>
    <property type="molecule type" value="Genomic_DNA"/>
</dbReference>
<dbReference type="SUPFAM" id="SSF75304">
    <property type="entry name" value="Amidase signature (AS) enzymes"/>
    <property type="match status" value="1"/>
</dbReference>
<dbReference type="InterPro" id="IPR052739">
    <property type="entry name" value="FAAH2"/>
</dbReference>
<dbReference type="AlphaFoldDB" id="A0A7R9FLU3"/>
<dbReference type="InterPro" id="IPR023631">
    <property type="entry name" value="Amidase_dom"/>
</dbReference>
<evidence type="ECO:0000259" key="2">
    <source>
        <dbReference type="Pfam" id="PF01425"/>
    </source>
</evidence>
<reference evidence="3" key="1">
    <citation type="submission" date="2020-11" db="EMBL/GenBank/DDBJ databases">
        <authorList>
            <person name="Tran Van P."/>
        </authorList>
    </citation>
    <scope>NUCLEOTIDE SEQUENCE</scope>
</reference>
<proteinExistence type="predicted"/>